<dbReference type="EMBL" id="AGVE01000051">
    <property type="protein sequence ID" value="EHI10858.1"/>
    <property type="molecule type" value="Genomic_DNA"/>
</dbReference>
<dbReference type="InterPro" id="IPR049709">
    <property type="entry name" value="IniB-like_N"/>
</dbReference>
<dbReference type="AlphaFoldDB" id="G7CMF0"/>
<dbReference type="Proteomes" id="UP000004915">
    <property type="component" value="Unassembled WGS sequence"/>
</dbReference>
<organism evidence="2 3">
    <name type="scientific">Mycolicibacterium thermoresistibile (strain ATCC 19527 / DSM 44167 / CIP 105390 / JCM 6362 / NCTC 10409 / 316)</name>
    <name type="common">Mycobacterium thermoresistibile</name>
    <dbReference type="NCBI Taxonomy" id="1078020"/>
    <lineage>
        <taxon>Bacteria</taxon>
        <taxon>Bacillati</taxon>
        <taxon>Actinomycetota</taxon>
        <taxon>Actinomycetes</taxon>
        <taxon>Mycobacteriales</taxon>
        <taxon>Mycobacteriaceae</taxon>
        <taxon>Mycolicibacterium</taxon>
    </lineage>
</organism>
<dbReference type="eggNOG" id="ENOG5032SK8">
    <property type="taxonomic scope" value="Bacteria"/>
</dbReference>
<protein>
    <submittedName>
        <fullName evidence="2">Uncharacterized protein</fullName>
    </submittedName>
</protein>
<evidence type="ECO:0000256" key="1">
    <source>
        <dbReference type="SAM" id="MobiDB-lite"/>
    </source>
</evidence>
<gene>
    <name evidence="2" type="ORF">KEK_20983</name>
</gene>
<reference evidence="2 3" key="1">
    <citation type="submission" date="2011-11" db="EMBL/GenBank/DDBJ databases">
        <authorList>
            <consortium name="Tuberculosis Structural Genomics Consortium"/>
            <person name="Ioerger T.R."/>
        </authorList>
    </citation>
    <scope>NUCLEOTIDE SEQUENCE [LARGE SCALE GENOMIC DNA]</scope>
    <source>
        <strain evidence="3">ATCC 19527 / DSM 44167 / CIP 105390 / JCM 6362 / NCTC 10409 / 316</strain>
    </source>
</reference>
<comment type="caution">
    <text evidence="2">The sequence shown here is derived from an EMBL/GenBank/DDBJ whole genome shotgun (WGS) entry which is preliminary data.</text>
</comment>
<dbReference type="NCBIfam" id="NF038176">
    <property type="entry name" value="Rv0340_fam"/>
    <property type="match status" value="1"/>
</dbReference>
<dbReference type="PATRIC" id="fig|1078020.3.peg.4148"/>
<sequence length="198" mass="19931">MRMANSLLDFVMSLVRDPDAAARYAADPDRAIAEANLTGVTSADVDNLIPVVTESMPMGGSAGVGPFGGADPGTEAAGNVWASGAATAAFDAFAAPLPEPTVPEPVIGDGTWSAPVIDAGVIDAGEPGQGGAASTLPVDEKLSPQLDQVIDSADEHAGQHVDAEALDDWTGIVSDPSGSGSSADQEPFDPGPNLDFFN</sequence>
<dbReference type="NCBIfam" id="NF038175">
    <property type="entry name" value="IniB_NTERM"/>
    <property type="match status" value="1"/>
</dbReference>
<feature type="region of interest" description="Disordered" evidence="1">
    <location>
        <begin position="169"/>
        <end position="198"/>
    </location>
</feature>
<keyword evidence="3" id="KW-1185">Reference proteome</keyword>
<evidence type="ECO:0000313" key="3">
    <source>
        <dbReference type="Proteomes" id="UP000004915"/>
    </source>
</evidence>
<name>G7CMF0_MYCT3</name>
<accession>G7CMF0</accession>
<evidence type="ECO:0000313" key="2">
    <source>
        <dbReference type="EMBL" id="EHI10858.1"/>
    </source>
</evidence>
<proteinExistence type="predicted"/>